<reference evidence="3" key="1">
    <citation type="journal article" date="2019" name="Int. J. Syst. Evol. Microbiol.">
        <title>The Global Catalogue of Microorganisms (GCM) 10K type strain sequencing project: providing services to taxonomists for standard genome sequencing and annotation.</title>
        <authorList>
            <consortium name="The Broad Institute Genomics Platform"/>
            <consortium name="The Broad Institute Genome Sequencing Center for Infectious Disease"/>
            <person name="Wu L."/>
            <person name="Ma J."/>
        </authorList>
    </citation>
    <scope>NUCLEOTIDE SEQUENCE [LARGE SCALE GENOMIC DNA]</scope>
    <source>
        <strain evidence="3">CCM 8925</strain>
    </source>
</reference>
<proteinExistence type="predicted"/>
<organism evidence="2 3">
    <name type="scientific">Loigolactobacillus binensis</name>
    <dbReference type="NCBI Taxonomy" id="2559922"/>
    <lineage>
        <taxon>Bacteria</taxon>
        <taxon>Bacillati</taxon>
        <taxon>Bacillota</taxon>
        <taxon>Bacilli</taxon>
        <taxon>Lactobacillales</taxon>
        <taxon>Lactobacillaceae</taxon>
        <taxon>Loigolactobacillus</taxon>
    </lineage>
</organism>
<keyword evidence="2" id="KW-0012">Acyltransferase</keyword>
<dbReference type="Proteomes" id="UP001597104">
    <property type="component" value="Unassembled WGS sequence"/>
</dbReference>
<dbReference type="RefSeq" id="WP_171001871.1">
    <property type="nucleotide sequence ID" value="NZ_BJDN01000020.1"/>
</dbReference>
<dbReference type="Pfam" id="PF00583">
    <property type="entry name" value="Acetyltransf_1"/>
    <property type="match status" value="1"/>
</dbReference>
<gene>
    <name evidence="2" type="ORF">ACFQZ7_05135</name>
</gene>
<dbReference type="PANTHER" id="PTHR43072">
    <property type="entry name" value="N-ACETYLTRANSFERASE"/>
    <property type="match status" value="1"/>
</dbReference>
<dbReference type="InterPro" id="IPR000182">
    <property type="entry name" value="GNAT_dom"/>
</dbReference>
<dbReference type="EC" id="2.3.-.-" evidence="2"/>
<dbReference type="GO" id="GO:0016746">
    <property type="term" value="F:acyltransferase activity"/>
    <property type="evidence" value="ECO:0007669"/>
    <property type="project" value="UniProtKB-KW"/>
</dbReference>
<keyword evidence="3" id="KW-1185">Reference proteome</keyword>
<dbReference type="CDD" id="cd04301">
    <property type="entry name" value="NAT_SF"/>
    <property type="match status" value="1"/>
</dbReference>
<comment type="caution">
    <text evidence="2">The sequence shown here is derived from an EMBL/GenBank/DDBJ whole genome shotgun (WGS) entry which is preliminary data.</text>
</comment>
<protein>
    <submittedName>
        <fullName evidence="2">GNAT family N-acetyltransferase</fullName>
        <ecNumber evidence="2">2.3.-.-</ecNumber>
    </submittedName>
</protein>
<accession>A0ABW3ED87</accession>
<dbReference type="Gene3D" id="3.40.630.30">
    <property type="match status" value="1"/>
</dbReference>
<evidence type="ECO:0000313" key="2">
    <source>
        <dbReference type="EMBL" id="MFD0897119.1"/>
    </source>
</evidence>
<keyword evidence="2" id="KW-0808">Transferase</keyword>
<dbReference type="InterPro" id="IPR016181">
    <property type="entry name" value="Acyl_CoA_acyltransferase"/>
</dbReference>
<name>A0ABW3ED87_9LACO</name>
<sequence>MVIIREATPDDAGQIAPLINLIYDEMQLDELEDVPEGDLLKVIRAAYRTPTYLSGAATTVVAEINHQIIGVAFGYPDKNEDTVDAVLTKISRRVKSFQTQPLTPDPEAFKNEWYLDSIAVDPNYQGHGIGSQLLRALPRFVKNTGMATIGLNVDFTNPSAKRLYQGHAFETVGTMMIGDHRYYHMQRNLKRATAMAS</sequence>
<dbReference type="EMBL" id="JBHTIO010000027">
    <property type="protein sequence ID" value="MFD0897119.1"/>
    <property type="molecule type" value="Genomic_DNA"/>
</dbReference>
<feature type="domain" description="N-acetyltransferase" evidence="1">
    <location>
        <begin position="2"/>
        <end position="190"/>
    </location>
</feature>
<evidence type="ECO:0000259" key="1">
    <source>
        <dbReference type="PROSITE" id="PS51186"/>
    </source>
</evidence>
<dbReference type="PROSITE" id="PS51186">
    <property type="entry name" value="GNAT"/>
    <property type="match status" value="1"/>
</dbReference>
<evidence type="ECO:0000313" key="3">
    <source>
        <dbReference type="Proteomes" id="UP001597104"/>
    </source>
</evidence>
<dbReference type="SUPFAM" id="SSF55729">
    <property type="entry name" value="Acyl-CoA N-acyltransferases (Nat)"/>
    <property type="match status" value="1"/>
</dbReference>